<protein>
    <recommendedName>
        <fullName evidence="3">F-box domain-containing protein</fullName>
    </recommendedName>
</protein>
<dbReference type="EMBL" id="KB445802">
    <property type="protein sequence ID" value="EMD34658.1"/>
    <property type="molecule type" value="Genomic_DNA"/>
</dbReference>
<dbReference type="AlphaFoldDB" id="M2QCB3"/>
<organism evidence="1 2">
    <name type="scientific">Ceriporiopsis subvermispora (strain B)</name>
    <name type="common">White-rot fungus</name>
    <name type="synonym">Gelatoporia subvermispora</name>
    <dbReference type="NCBI Taxonomy" id="914234"/>
    <lineage>
        <taxon>Eukaryota</taxon>
        <taxon>Fungi</taxon>
        <taxon>Dikarya</taxon>
        <taxon>Basidiomycota</taxon>
        <taxon>Agaricomycotina</taxon>
        <taxon>Agaricomycetes</taxon>
        <taxon>Polyporales</taxon>
        <taxon>Gelatoporiaceae</taxon>
        <taxon>Gelatoporia</taxon>
    </lineage>
</organism>
<dbReference type="HOGENOM" id="CLU_1517688_0_0_1"/>
<dbReference type="Proteomes" id="UP000016930">
    <property type="component" value="Unassembled WGS sequence"/>
</dbReference>
<keyword evidence="2" id="KW-1185">Reference proteome</keyword>
<proteinExistence type="predicted"/>
<evidence type="ECO:0008006" key="3">
    <source>
        <dbReference type="Google" id="ProtNLM"/>
    </source>
</evidence>
<reference evidence="1 2" key="1">
    <citation type="journal article" date="2012" name="Proc. Natl. Acad. Sci. U.S.A.">
        <title>Comparative genomics of Ceriporiopsis subvermispora and Phanerochaete chrysosporium provide insight into selective ligninolysis.</title>
        <authorList>
            <person name="Fernandez-Fueyo E."/>
            <person name="Ruiz-Duenas F.J."/>
            <person name="Ferreira P."/>
            <person name="Floudas D."/>
            <person name="Hibbett D.S."/>
            <person name="Canessa P."/>
            <person name="Larrondo L.F."/>
            <person name="James T.Y."/>
            <person name="Seelenfreund D."/>
            <person name="Lobos S."/>
            <person name="Polanco R."/>
            <person name="Tello M."/>
            <person name="Honda Y."/>
            <person name="Watanabe T."/>
            <person name="Watanabe T."/>
            <person name="Ryu J.S."/>
            <person name="Kubicek C.P."/>
            <person name="Schmoll M."/>
            <person name="Gaskell J."/>
            <person name="Hammel K.E."/>
            <person name="St John F.J."/>
            <person name="Vanden Wymelenberg A."/>
            <person name="Sabat G."/>
            <person name="Splinter BonDurant S."/>
            <person name="Syed K."/>
            <person name="Yadav J.S."/>
            <person name="Doddapaneni H."/>
            <person name="Subramanian V."/>
            <person name="Lavin J.L."/>
            <person name="Oguiza J.A."/>
            <person name="Perez G."/>
            <person name="Pisabarro A.G."/>
            <person name="Ramirez L."/>
            <person name="Santoyo F."/>
            <person name="Master E."/>
            <person name="Coutinho P.M."/>
            <person name="Henrissat B."/>
            <person name="Lombard V."/>
            <person name="Magnuson J.K."/>
            <person name="Kuees U."/>
            <person name="Hori C."/>
            <person name="Igarashi K."/>
            <person name="Samejima M."/>
            <person name="Held B.W."/>
            <person name="Barry K.W."/>
            <person name="LaButti K.M."/>
            <person name="Lapidus A."/>
            <person name="Lindquist E.A."/>
            <person name="Lucas S.M."/>
            <person name="Riley R."/>
            <person name="Salamov A.A."/>
            <person name="Hoffmeister D."/>
            <person name="Schwenk D."/>
            <person name="Hadar Y."/>
            <person name="Yarden O."/>
            <person name="de Vries R.P."/>
            <person name="Wiebenga A."/>
            <person name="Stenlid J."/>
            <person name="Eastwood D."/>
            <person name="Grigoriev I.V."/>
            <person name="Berka R.M."/>
            <person name="Blanchette R.A."/>
            <person name="Kersten P."/>
            <person name="Martinez A.T."/>
            <person name="Vicuna R."/>
            <person name="Cullen D."/>
        </authorList>
    </citation>
    <scope>NUCLEOTIDE SEQUENCE [LARGE SCALE GENOMIC DNA]</scope>
    <source>
        <strain evidence="1 2">B</strain>
    </source>
</reference>
<dbReference type="SUPFAM" id="SSF81383">
    <property type="entry name" value="F-box domain"/>
    <property type="match status" value="1"/>
</dbReference>
<evidence type="ECO:0000313" key="2">
    <source>
        <dbReference type="Proteomes" id="UP000016930"/>
    </source>
</evidence>
<evidence type="ECO:0000313" key="1">
    <source>
        <dbReference type="EMBL" id="EMD34658.1"/>
    </source>
</evidence>
<dbReference type="InterPro" id="IPR036047">
    <property type="entry name" value="F-box-like_dom_sf"/>
</dbReference>
<sequence length="177" mass="19410">MGQSSSHTIATQLLSSPVGSVSSYGGSWSQTAGSHGRCGHLVGLILPLEIWDEIIDYFGEAGDRLTLSSCALVCRAWLPRARSHLFRVIYVHTPRHLRRLTKALDRSPEIPPLIKDYTLCPDEEAAEVVSRGLKLLSRLPQVIEVTISPSHLCPDTVAGLLPPLKLMPVPSSVRYIH</sequence>
<accession>M2QCB3</accession>
<gene>
    <name evidence="1" type="ORF">CERSUDRAFT_86071</name>
</gene>
<dbReference type="OrthoDB" id="2798901at2759"/>
<name>M2QCB3_CERS8</name>